<dbReference type="GeneID" id="20668083"/>
<dbReference type="AlphaFoldDB" id="W4KN20"/>
<accession>W4KN20</accession>
<sequence length="115" mass="12235">MVPTQKVAIASHVNGIRLLLLGLGFNGHSVFDPMALSDHPLFLILASACRELSLACSAHGRALSSSHRHLLVSHLACAGSCFVGEQHCVLQQMKEAVLSVCVYCCHRATTDAGRA</sequence>
<dbReference type="EMBL" id="KI925454">
    <property type="protein sequence ID" value="ETW87212.1"/>
    <property type="molecule type" value="Genomic_DNA"/>
</dbReference>
<organism evidence="1 2">
    <name type="scientific">Heterobasidion irregulare (strain TC 32-1)</name>
    <dbReference type="NCBI Taxonomy" id="747525"/>
    <lineage>
        <taxon>Eukaryota</taxon>
        <taxon>Fungi</taxon>
        <taxon>Dikarya</taxon>
        <taxon>Basidiomycota</taxon>
        <taxon>Agaricomycotina</taxon>
        <taxon>Agaricomycetes</taxon>
        <taxon>Russulales</taxon>
        <taxon>Bondarzewiaceae</taxon>
        <taxon>Heterobasidion</taxon>
        <taxon>Heterobasidion annosum species complex</taxon>
    </lineage>
</organism>
<dbReference type="KEGG" id="hir:HETIRDRAFT_166748"/>
<reference evidence="1 2" key="1">
    <citation type="journal article" date="2012" name="New Phytol.">
        <title>Insight into trade-off between wood decay and parasitism from the genome of a fungal forest pathogen.</title>
        <authorList>
            <person name="Olson A."/>
            <person name="Aerts A."/>
            <person name="Asiegbu F."/>
            <person name="Belbahri L."/>
            <person name="Bouzid O."/>
            <person name="Broberg A."/>
            <person name="Canback B."/>
            <person name="Coutinho P.M."/>
            <person name="Cullen D."/>
            <person name="Dalman K."/>
            <person name="Deflorio G."/>
            <person name="van Diepen L.T."/>
            <person name="Dunand C."/>
            <person name="Duplessis S."/>
            <person name="Durling M."/>
            <person name="Gonthier P."/>
            <person name="Grimwood J."/>
            <person name="Fossdal C.G."/>
            <person name="Hansson D."/>
            <person name="Henrissat B."/>
            <person name="Hietala A."/>
            <person name="Himmelstrand K."/>
            <person name="Hoffmeister D."/>
            <person name="Hogberg N."/>
            <person name="James T.Y."/>
            <person name="Karlsson M."/>
            <person name="Kohler A."/>
            <person name="Kues U."/>
            <person name="Lee Y.H."/>
            <person name="Lin Y.C."/>
            <person name="Lind M."/>
            <person name="Lindquist E."/>
            <person name="Lombard V."/>
            <person name="Lucas S."/>
            <person name="Lunden K."/>
            <person name="Morin E."/>
            <person name="Murat C."/>
            <person name="Park J."/>
            <person name="Raffaello T."/>
            <person name="Rouze P."/>
            <person name="Salamov A."/>
            <person name="Schmutz J."/>
            <person name="Solheim H."/>
            <person name="Stahlberg J."/>
            <person name="Velez H."/>
            <person name="de Vries R.P."/>
            <person name="Wiebenga A."/>
            <person name="Woodward S."/>
            <person name="Yakovlev I."/>
            <person name="Garbelotto M."/>
            <person name="Martin F."/>
            <person name="Grigoriev I.V."/>
            <person name="Stenlid J."/>
        </authorList>
    </citation>
    <scope>NUCLEOTIDE SEQUENCE [LARGE SCALE GENOMIC DNA]</scope>
    <source>
        <strain evidence="1 2">TC 32-1</strain>
    </source>
</reference>
<keyword evidence="2" id="KW-1185">Reference proteome</keyword>
<evidence type="ECO:0000313" key="1">
    <source>
        <dbReference type="EMBL" id="ETW87212.1"/>
    </source>
</evidence>
<name>W4KN20_HETIT</name>
<dbReference type="HOGENOM" id="CLU_2109351_0_0_1"/>
<proteinExistence type="predicted"/>
<evidence type="ECO:0000313" key="2">
    <source>
        <dbReference type="Proteomes" id="UP000030671"/>
    </source>
</evidence>
<gene>
    <name evidence="1" type="ORF">HETIRDRAFT_166748</name>
</gene>
<dbReference type="Proteomes" id="UP000030671">
    <property type="component" value="Unassembled WGS sequence"/>
</dbReference>
<protein>
    <submittedName>
        <fullName evidence="1">Uncharacterized protein</fullName>
    </submittedName>
</protein>
<dbReference type="InParanoid" id="W4KN20"/>
<dbReference type="RefSeq" id="XP_009541142.1">
    <property type="nucleotide sequence ID" value="XM_009542847.1"/>
</dbReference>